<sequence>MNHERPFYLVANDRYFEYSREGSIKSIPWAVTQVLAETVKRVTEPSLFDDNSWNKRVLGGLSLPLMIPTAFLSSTILALITKYEIKQMKIADSELKQDEQIEWRKY</sequence>
<dbReference type="STRING" id="1618443.UV73_C0008G0019"/>
<name>A0A0G1DIH9_9BACT</name>
<gene>
    <name evidence="2" type="ORF">UV73_C0008G0019</name>
</gene>
<organism evidence="2 3">
    <name type="scientific">Candidatus Gottesmanbacteria bacterium GW2011_GWA2_43_14</name>
    <dbReference type="NCBI Taxonomy" id="1618443"/>
    <lineage>
        <taxon>Bacteria</taxon>
        <taxon>Candidatus Gottesmaniibacteriota</taxon>
    </lineage>
</organism>
<reference evidence="2 3" key="1">
    <citation type="journal article" date="2015" name="Nature">
        <title>rRNA introns, odd ribosomes, and small enigmatic genomes across a large radiation of phyla.</title>
        <authorList>
            <person name="Brown C.T."/>
            <person name="Hug L.A."/>
            <person name="Thomas B.C."/>
            <person name="Sharon I."/>
            <person name="Castelle C.J."/>
            <person name="Singh A."/>
            <person name="Wilkins M.J."/>
            <person name="Williams K.H."/>
            <person name="Banfield J.F."/>
        </authorList>
    </citation>
    <scope>NUCLEOTIDE SEQUENCE [LARGE SCALE GENOMIC DNA]</scope>
</reference>
<comment type="caution">
    <text evidence="2">The sequence shown here is derived from an EMBL/GenBank/DDBJ whole genome shotgun (WGS) entry which is preliminary data.</text>
</comment>
<accession>A0A0G1DIH9</accession>
<keyword evidence="1" id="KW-0812">Transmembrane</keyword>
<proteinExistence type="predicted"/>
<evidence type="ECO:0000256" key="1">
    <source>
        <dbReference type="SAM" id="Phobius"/>
    </source>
</evidence>
<feature type="transmembrane region" description="Helical" evidence="1">
    <location>
        <begin position="57"/>
        <end position="80"/>
    </location>
</feature>
<protein>
    <submittedName>
        <fullName evidence="2">Uncharacterized protein</fullName>
    </submittedName>
</protein>
<evidence type="ECO:0000313" key="3">
    <source>
        <dbReference type="Proteomes" id="UP000034894"/>
    </source>
</evidence>
<dbReference type="AlphaFoldDB" id="A0A0G1DIH9"/>
<keyword evidence="1" id="KW-0472">Membrane</keyword>
<evidence type="ECO:0000313" key="2">
    <source>
        <dbReference type="EMBL" id="KKS97499.1"/>
    </source>
</evidence>
<dbReference type="EMBL" id="LCFP01000008">
    <property type="protein sequence ID" value="KKS97499.1"/>
    <property type="molecule type" value="Genomic_DNA"/>
</dbReference>
<dbReference type="Proteomes" id="UP000034894">
    <property type="component" value="Unassembled WGS sequence"/>
</dbReference>
<keyword evidence="1" id="KW-1133">Transmembrane helix</keyword>